<keyword evidence="16" id="KW-1185">Reference proteome</keyword>
<evidence type="ECO:0000256" key="10">
    <source>
        <dbReference type="PIRSR" id="PIRSR601461-1"/>
    </source>
</evidence>
<dbReference type="PROSITE" id="PS00141">
    <property type="entry name" value="ASP_PROTEASE"/>
    <property type="match status" value="2"/>
</dbReference>
<dbReference type="Pfam" id="PF00026">
    <property type="entry name" value="Asp"/>
    <property type="match status" value="1"/>
</dbReference>
<dbReference type="OrthoDB" id="2747330at2759"/>
<evidence type="ECO:0000256" key="2">
    <source>
        <dbReference type="ARBA" id="ARBA00007447"/>
    </source>
</evidence>
<evidence type="ECO:0000256" key="11">
    <source>
        <dbReference type="PIRSR" id="PIRSR601461-2"/>
    </source>
</evidence>
<evidence type="ECO:0000256" key="7">
    <source>
        <dbReference type="ARBA" id="ARBA00022801"/>
    </source>
</evidence>
<name>A0A9P3LTW5_9FUNG</name>
<evidence type="ECO:0000256" key="3">
    <source>
        <dbReference type="ARBA" id="ARBA00013205"/>
    </source>
</evidence>
<evidence type="ECO:0000256" key="8">
    <source>
        <dbReference type="ARBA" id="ARBA00023145"/>
    </source>
</evidence>
<sequence length="396" mass="41278">MKITALVSLAAALMVFADASPIARRPNHQNVRNGHAVPLTRNPHFKHNTKAQMAKLNKRYPGINILASGTVPLTDAPTDLEYYGTVSIGTPAQDVKLDFDTGSSDIWFPSSDCTTSACQAHTQFNPSQSSTFQQDGRSWNIGYGDGSTASGTLGIDVVSVGGVSVTQTIGLATDESSQFGSSPSDGLFGLAFDTIESVSGVKTFMDNAIAAGVLDQPVVSVFLPSVRRNGGTGGEYLFGGIDSSLYTGDLTYVPVSQQGYWQIAIDGVSAGGQDLGQSSQGIVDTGTTLIIVSDAAAQAIHGTIQGASNDPNNGWVVPCSLQQSTDNISFTLAGTAFNVPLADLAYEDLGDGSGNCFSGVQGGQDLWILGDVFIKNNYCVFSQTDSPSIGIAPLSY</sequence>
<feature type="disulfide bond" evidence="11">
    <location>
        <begin position="113"/>
        <end position="118"/>
    </location>
</feature>
<dbReference type="PANTHER" id="PTHR47966:SF1">
    <property type="entry name" value="ASPARTYL PROTEINASE"/>
    <property type="match status" value="1"/>
</dbReference>
<evidence type="ECO:0000313" key="16">
    <source>
        <dbReference type="Proteomes" id="UP000827284"/>
    </source>
</evidence>
<comment type="caution">
    <text evidence="15">The sequence shown here is derived from an EMBL/GenBank/DDBJ whole genome shotgun (WGS) entry which is preliminary data.</text>
</comment>
<protein>
    <recommendedName>
        <fullName evidence="3">rhizopuspepsin</fullName>
        <ecNumber evidence="3">3.4.23.21</ecNumber>
    </recommendedName>
</protein>
<keyword evidence="4 12" id="KW-0645">Protease</keyword>
<dbReference type="InterPro" id="IPR021109">
    <property type="entry name" value="Peptidase_aspartic_dom_sf"/>
</dbReference>
<feature type="active site" evidence="10">
    <location>
        <position position="100"/>
    </location>
</feature>
<feature type="chain" id="PRO_5040177506" description="rhizopuspepsin" evidence="13">
    <location>
        <begin position="20"/>
        <end position="396"/>
    </location>
</feature>
<dbReference type="GO" id="GO:0004190">
    <property type="term" value="F:aspartic-type endopeptidase activity"/>
    <property type="evidence" value="ECO:0007669"/>
    <property type="project" value="UniProtKB-KW"/>
</dbReference>
<comment type="similarity">
    <text evidence="2 12">Belongs to the peptidase A1 family.</text>
</comment>
<feature type="disulfide bond" evidence="11">
    <location>
        <begin position="319"/>
        <end position="356"/>
    </location>
</feature>
<dbReference type="PRINTS" id="PR00792">
    <property type="entry name" value="PEPSIN"/>
</dbReference>
<dbReference type="EMBL" id="BQFW01000004">
    <property type="protein sequence ID" value="GJJ70342.1"/>
    <property type="molecule type" value="Genomic_DNA"/>
</dbReference>
<gene>
    <name evidence="15" type="ORF">EMPS_02691</name>
</gene>
<evidence type="ECO:0000256" key="4">
    <source>
        <dbReference type="ARBA" id="ARBA00022670"/>
    </source>
</evidence>
<dbReference type="SUPFAM" id="SSF50630">
    <property type="entry name" value="Acid proteases"/>
    <property type="match status" value="1"/>
</dbReference>
<evidence type="ECO:0000256" key="9">
    <source>
        <dbReference type="ARBA" id="ARBA00023157"/>
    </source>
</evidence>
<keyword evidence="5 13" id="KW-0732">Signal</keyword>
<comment type="catalytic activity">
    <reaction evidence="1">
        <text>Hydrolysis of proteins with broad specificity similar to that of pepsin A, preferring hydrophobic residues at P1 and P1'. Clots milk and activates trypsinogen. Does not cleave 4-Gln-|-His-5, but does cleave 10-His-|-Leu-11 and 12-Val-|-Glu-13 in B chain of insulin.</text>
        <dbReference type="EC" id="3.4.23.21"/>
    </reaction>
</comment>
<keyword evidence="7 12" id="KW-0378">Hydrolase</keyword>
<dbReference type="InterPro" id="IPR001461">
    <property type="entry name" value="Aspartic_peptidase_A1"/>
</dbReference>
<evidence type="ECO:0000256" key="1">
    <source>
        <dbReference type="ARBA" id="ARBA00001130"/>
    </source>
</evidence>
<dbReference type="InterPro" id="IPR033121">
    <property type="entry name" value="PEPTIDASE_A1"/>
</dbReference>
<dbReference type="Proteomes" id="UP000827284">
    <property type="component" value="Unassembled WGS sequence"/>
</dbReference>
<evidence type="ECO:0000259" key="14">
    <source>
        <dbReference type="PROSITE" id="PS51767"/>
    </source>
</evidence>
<keyword evidence="9 11" id="KW-1015">Disulfide bond</keyword>
<feature type="active site" evidence="10">
    <location>
        <position position="284"/>
    </location>
</feature>
<reference evidence="15" key="1">
    <citation type="submission" date="2021-11" db="EMBL/GenBank/DDBJ databases">
        <authorList>
            <person name="Herlambang A."/>
            <person name="Guo Y."/>
            <person name="Takashima Y."/>
            <person name="Nishizawa T."/>
        </authorList>
    </citation>
    <scope>NUCLEOTIDE SEQUENCE</scope>
    <source>
        <strain evidence="15">E1425</strain>
    </source>
</reference>
<dbReference type="Gene3D" id="2.40.70.10">
    <property type="entry name" value="Acid Proteases"/>
    <property type="match status" value="2"/>
</dbReference>
<reference evidence="15" key="2">
    <citation type="journal article" date="2022" name="Microbiol. Resour. Announc.">
        <title>Whole-Genome Sequence of Entomortierella parvispora E1425, a Mucoromycotan Fungus Associated with Burkholderiaceae-Related Endosymbiotic Bacteria.</title>
        <authorList>
            <person name="Herlambang A."/>
            <person name="Guo Y."/>
            <person name="Takashima Y."/>
            <person name="Narisawa K."/>
            <person name="Ohta H."/>
            <person name="Nishizawa T."/>
        </authorList>
    </citation>
    <scope>NUCLEOTIDE SEQUENCE</scope>
    <source>
        <strain evidence="15">E1425</strain>
    </source>
</reference>
<evidence type="ECO:0000256" key="6">
    <source>
        <dbReference type="ARBA" id="ARBA00022750"/>
    </source>
</evidence>
<accession>A0A9P3LTW5</accession>
<evidence type="ECO:0000256" key="12">
    <source>
        <dbReference type="RuleBase" id="RU000454"/>
    </source>
</evidence>
<dbReference type="PANTHER" id="PTHR47966">
    <property type="entry name" value="BETA-SITE APP-CLEAVING ENZYME, ISOFORM A-RELATED"/>
    <property type="match status" value="1"/>
</dbReference>
<proteinExistence type="inferred from homology"/>
<evidence type="ECO:0000256" key="13">
    <source>
        <dbReference type="SAM" id="SignalP"/>
    </source>
</evidence>
<dbReference type="EC" id="3.4.23.21" evidence="3"/>
<dbReference type="PROSITE" id="PS51767">
    <property type="entry name" value="PEPTIDASE_A1"/>
    <property type="match status" value="1"/>
</dbReference>
<evidence type="ECO:0000256" key="5">
    <source>
        <dbReference type="ARBA" id="ARBA00022729"/>
    </source>
</evidence>
<feature type="signal peptide" evidence="13">
    <location>
        <begin position="1"/>
        <end position="19"/>
    </location>
</feature>
<keyword evidence="6 12" id="KW-0064">Aspartyl protease</keyword>
<dbReference type="AlphaFoldDB" id="A0A9P3LTW5"/>
<keyword evidence="8" id="KW-0865">Zymogen</keyword>
<feature type="domain" description="Peptidase A1" evidence="14">
    <location>
        <begin position="82"/>
        <end position="392"/>
    </location>
</feature>
<evidence type="ECO:0000313" key="15">
    <source>
        <dbReference type="EMBL" id="GJJ70342.1"/>
    </source>
</evidence>
<dbReference type="GO" id="GO:0006508">
    <property type="term" value="P:proteolysis"/>
    <property type="evidence" value="ECO:0007669"/>
    <property type="project" value="UniProtKB-KW"/>
</dbReference>
<dbReference type="FunFam" id="2.40.70.10:FF:000115">
    <property type="entry name" value="Lysosomal aspartic protease"/>
    <property type="match status" value="1"/>
</dbReference>
<organism evidence="15 16">
    <name type="scientific">Entomortierella parvispora</name>
    <dbReference type="NCBI Taxonomy" id="205924"/>
    <lineage>
        <taxon>Eukaryota</taxon>
        <taxon>Fungi</taxon>
        <taxon>Fungi incertae sedis</taxon>
        <taxon>Mucoromycota</taxon>
        <taxon>Mortierellomycotina</taxon>
        <taxon>Mortierellomycetes</taxon>
        <taxon>Mortierellales</taxon>
        <taxon>Mortierellaceae</taxon>
        <taxon>Entomortierella</taxon>
    </lineage>
</organism>
<dbReference type="InterPro" id="IPR001969">
    <property type="entry name" value="Aspartic_peptidase_AS"/>
</dbReference>